<accession>A0A5M3ZAI4</accession>
<gene>
    <name evidence="1" type="ORF">ATEIFO6365_0008036200</name>
</gene>
<name>A0A5M3ZAI4_ASPTE</name>
<evidence type="ECO:0000313" key="1">
    <source>
        <dbReference type="EMBL" id="GFF18418.1"/>
    </source>
</evidence>
<sequence length="718" mass="82485">MYKIKDNDLSDVKELHSDLVRKYRLHHTKIKEIWHSLDEEKRFWVAKNCCDEIGLELMETPDKPLPTTRFWRLHVPEWNRRDLTKPDSNHLLELMEHRATTSLCEQYHNGMDGGPGDGAFMFTQLEHFAPEVMLFPLPYVVVEFGNEDTYGNCLTYVDQEAFDAAWPQLAPRMEARECVIEVTAKHILIRQGVLLECLNDAANWILRVGSFERQTPPSQRLNEAMQLSLSTMCLDSKPDKLSLEELHACVLEQKANLHDYLDTCQTEPEFFYVMAAMWHYSAPELVPDNRGRYIELYTDKYISFNIFDLVHNATVGAAIWDYLARLLQALVERPQDKLYRRSVLQELANVSYFEYNRMIKVFRRFMQLRHRAYFKRLPGVSDDGIPKVILKSWPDHLRVSKPQLHYLLSVCSAGSNLNQTVEWIKKVDVLSSRSPFVQDAISPPESEALANLASITRFIQSLSASTPLPPMNWKKGQLYVSRLVSLKTDVNAFRMDVDLGDFPVPLSNLLEPGMTDATFACLDRFFIDKTGSDIETLYRKLNDDCISAFLDRYQQKKKQATKSDPEAKLPREPLAPVERIAQVGKRSEKPKTRPVHSSVIDVQPEPAKPAEPQTAETTPVFKVKASTFKLFSALFSKVKASRSITWAAFEAAMVDVGFSVIPKFGSVFTFLPPQEVKPNRAFTIHRPHQSEIEGYKLLYFANRLKRAYGWDTESFVLA</sequence>
<dbReference type="PANTHER" id="PTHR40788">
    <property type="entry name" value="CLR5 DOMAIN-CONTAINING PROTEIN-RELATED"/>
    <property type="match status" value="1"/>
</dbReference>
<dbReference type="EMBL" id="BLJY01000008">
    <property type="protein sequence ID" value="GFF18418.1"/>
    <property type="molecule type" value="Genomic_DNA"/>
</dbReference>
<organism evidence="1 2">
    <name type="scientific">Aspergillus terreus</name>
    <dbReference type="NCBI Taxonomy" id="33178"/>
    <lineage>
        <taxon>Eukaryota</taxon>
        <taxon>Fungi</taxon>
        <taxon>Dikarya</taxon>
        <taxon>Ascomycota</taxon>
        <taxon>Pezizomycotina</taxon>
        <taxon>Eurotiomycetes</taxon>
        <taxon>Eurotiomycetidae</taxon>
        <taxon>Eurotiales</taxon>
        <taxon>Aspergillaceae</taxon>
        <taxon>Aspergillus</taxon>
        <taxon>Aspergillus subgen. Circumdati</taxon>
    </lineage>
</organism>
<dbReference type="Proteomes" id="UP000452235">
    <property type="component" value="Unassembled WGS sequence"/>
</dbReference>
<keyword evidence="2" id="KW-1185">Reference proteome</keyword>
<dbReference type="VEuPathDB" id="FungiDB:ATEG_06616"/>
<comment type="caution">
    <text evidence="1">The sequence shown here is derived from an EMBL/GenBank/DDBJ whole genome shotgun (WGS) entry which is preliminary data.</text>
</comment>
<reference evidence="1 2" key="1">
    <citation type="submission" date="2020-01" db="EMBL/GenBank/DDBJ databases">
        <title>Aspergillus terreus IFO 6365 whole genome shotgun sequence.</title>
        <authorList>
            <person name="Kanamasa S."/>
            <person name="Takahashi H."/>
        </authorList>
    </citation>
    <scope>NUCLEOTIDE SEQUENCE [LARGE SCALE GENOMIC DNA]</scope>
    <source>
        <strain evidence="1 2">IFO 6365</strain>
    </source>
</reference>
<dbReference type="AlphaFoldDB" id="A0A5M3ZAI4"/>
<dbReference type="PANTHER" id="PTHR40788:SF1">
    <property type="entry name" value="IPA PROTEIN"/>
    <property type="match status" value="1"/>
</dbReference>
<dbReference type="OrthoDB" id="2922289at2759"/>
<evidence type="ECO:0000313" key="2">
    <source>
        <dbReference type="Proteomes" id="UP000452235"/>
    </source>
</evidence>
<proteinExistence type="predicted"/>
<protein>
    <submittedName>
        <fullName evidence="1">Uncharacterized protein</fullName>
    </submittedName>
</protein>